<sequence>MLFFSSLLKSIFRQHLLTKGTINGEDQVLGQSSLTFLALGSGGEGKGMDLHDRWACKQKACKRCTELDLCAHHFYTLSPPLQQHAFSPTTSTTRFRMAQGLVVGCGPGVWGPLF</sequence>
<proteinExistence type="predicted"/>
<protein>
    <submittedName>
        <fullName evidence="1">Uncharacterized protein</fullName>
    </submittedName>
</protein>
<dbReference type="AlphaFoldDB" id="A0A2D4JX80"/>
<accession>A0A2D4JX80</accession>
<reference evidence="1" key="2">
    <citation type="submission" date="2017-11" db="EMBL/GenBank/DDBJ databases">
        <title>Coralsnake Venomics: Analyses of Venom Gland Transcriptomes and Proteomes of Six Brazilian Taxa.</title>
        <authorList>
            <person name="Aird S.D."/>
            <person name="Jorge da Silva N."/>
            <person name="Qiu L."/>
            <person name="Villar-Briones A."/>
            <person name="Aparecida-Saddi V."/>
            <person name="Campos-Telles M.P."/>
            <person name="Grau M."/>
            <person name="Mikheyev A.S."/>
        </authorList>
    </citation>
    <scope>NUCLEOTIDE SEQUENCE</scope>
    <source>
        <tissue evidence="1">Venom_gland</tissue>
    </source>
</reference>
<organism evidence="1">
    <name type="scientific">Micrurus paraensis</name>
    <dbReference type="NCBI Taxonomy" id="1970185"/>
    <lineage>
        <taxon>Eukaryota</taxon>
        <taxon>Metazoa</taxon>
        <taxon>Chordata</taxon>
        <taxon>Craniata</taxon>
        <taxon>Vertebrata</taxon>
        <taxon>Euteleostomi</taxon>
        <taxon>Lepidosauria</taxon>
        <taxon>Squamata</taxon>
        <taxon>Bifurcata</taxon>
        <taxon>Unidentata</taxon>
        <taxon>Episquamata</taxon>
        <taxon>Toxicofera</taxon>
        <taxon>Serpentes</taxon>
        <taxon>Colubroidea</taxon>
        <taxon>Elapidae</taxon>
        <taxon>Elapinae</taxon>
        <taxon>Micrurus</taxon>
    </lineage>
</organism>
<dbReference type="EMBL" id="IACL01008317">
    <property type="protein sequence ID" value="LAB01092.1"/>
    <property type="molecule type" value="Transcribed_RNA"/>
</dbReference>
<reference evidence="1" key="1">
    <citation type="submission" date="2017-07" db="EMBL/GenBank/DDBJ databases">
        <authorList>
            <person name="Mikheyev A."/>
            <person name="Grau M."/>
        </authorList>
    </citation>
    <scope>NUCLEOTIDE SEQUENCE</scope>
    <source>
        <tissue evidence="1">Venom_gland</tissue>
    </source>
</reference>
<name>A0A2D4JX80_9SAUR</name>
<evidence type="ECO:0000313" key="1">
    <source>
        <dbReference type="EMBL" id="LAB01092.1"/>
    </source>
</evidence>